<evidence type="ECO:0000313" key="3">
    <source>
        <dbReference type="Proteomes" id="UP001210130"/>
    </source>
</evidence>
<dbReference type="InterPro" id="IPR041542">
    <property type="entry name" value="GH43_C2"/>
</dbReference>
<name>A0AAJ5QXQ7_9ENTR</name>
<organism evidence="2 3">
    <name type="scientific">Klebsiella electrica</name>
    <dbReference type="NCBI Taxonomy" id="1259973"/>
    <lineage>
        <taxon>Bacteria</taxon>
        <taxon>Pseudomonadati</taxon>
        <taxon>Pseudomonadota</taxon>
        <taxon>Gammaproteobacteria</taxon>
        <taxon>Enterobacterales</taxon>
        <taxon>Enterobacteriaceae</taxon>
        <taxon>Klebsiella/Raoultella group</taxon>
        <taxon>Klebsiella</taxon>
    </lineage>
</organism>
<dbReference type="Proteomes" id="UP001210130">
    <property type="component" value="Chromosome"/>
</dbReference>
<keyword evidence="3" id="KW-1185">Reference proteome</keyword>
<dbReference type="Pfam" id="PF17851">
    <property type="entry name" value="GH43_C2"/>
    <property type="match status" value="1"/>
</dbReference>
<evidence type="ECO:0000313" key="2">
    <source>
        <dbReference type="EMBL" id="WBW62968.1"/>
    </source>
</evidence>
<accession>A0AAJ5QXQ7</accession>
<dbReference type="RefSeq" id="WP_165457131.1">
    <property type="nucleotide sequence ID" value="NZ_CP041247.1"/>
</dbReference>
<dbReference type="EMBL" id="CP112887">
    <property type="protein sequence ID" value="WBW62968.1"/>
    <property type="molecule type" value="Genomic_DNA"/>
</dbReference>
<dbReference type="Gene3D" id="2.60.120.200">
    <property type="match status" value="1"/>
</dbReference>
<sequence>MEYSKLADEHFTERGDERFTGAFVGICCQAFTDKNIHTDFDDFAHSTL</sequence>
<reference evidence="2 3" key="1">
    <citation type="journal article" date="2023" name="Microbiol. Resour. Announc.">
        <title>Complete Genome Sequence of the First Colistin-Resistant Raoultella electrica Strain.</title>
        <authorList>
            <person name="Aldeia C."/>
            <person name="Campos-Madueno E.I."/>
            <person name="Sendi P."/>
            <person name="Endimiani A."/>
        </authorList>
    </citation>
    <scope>NUCLEOTIDE SEQUENCE [LARGE SCALE GENOMIC DNA]</scope>
    <source>
        <strain evidence="2 3">S2-IND-01-C</strain>
    </source>
</reference>
<dbReference type="InterPro" id="IPR013320">
    <property type="entry name" value="ConA-like_dom_sf"/>
</dbReference>
<dbReference type="SUPFAM" id="SSF49899">
    <property type="entry name" value="Concanavalin A-like lectins/glucanases"/>
    <property type="match status" value="1"/>
</dbReference>
<protein>
    <recommendedName>
        <fullName evidence="1">Beta-xylosidase C-terminal Concanavalin A-like domain-containing protein</fullName>
    </recommendedName>
</protein>
<proteinExistence type="predicted"/>
<gene>
    <name evidence="2" type="ORF">OR613_08695</name>
</gene>
<feature type="domain" description="Beta-xylosidase C-terminal Concanavalin A-like" evidence="1">
    <location>
        <begin position="2"/>
        <end position="43"/>
    </location>
</feature>
<evidence type="ECO:0000259" key="1">
    <source>
        <dbReference type="Pfam" id="PF17851"/>
    </source>
</evidence>
<dbReference type="AlphaFoldDB" id="A0AAJ5QXQ7"/>